<dbReference type="EMBL" id="FYAJ01000002">
    <property type="protein sequence ID" value="SMY34769.1"/>
    <property type="molecule type" value="Genomic_DNA"/>
</dbReference>
<dbReference type="SMART" id="SM00052">
    <property type="entry name" value="EAL"/>
    <property type="match status" value="1"/>
</dbReference>
<dbReference type="PROSITE" id="PS50887">
    <property type="entry name" value="GGDEF"/>
    <property type="match status" value="1"/>
</dbReference>
<feature type="domain" description="GGDEF" evidence="2">
    <location>
        <begin position="439"/>
        <end position="565"/>
    </location>
</feature>
<dbReference type="InterPro" id="IPR035919">
    <property type="entry name" value="EAL_sf"/>
</dbReference>
<dbReference type="Gene3D" id="3.30.70.270">
    <property type="match status" value="1"/>
</dbReference>
<dbReference type="Pfam" id="PF00990">
    <property type="entry name" value="GGDEF"/>
    <property type="match status" value="1"/>
</dbReference>
<protein>
    <submittedName>
        <fullName evidence="3">Phytochrome-like protein cph2</fullName>
    </submittedName>
</protein>
<dbReference type="CDD" id="cd01948">
    <property type="entry name" value="EAL"/>
    <property type="match status" value="1"/>
</dbReference>
<evidence type="ECO:0000259" key="2">
    <source>
        <dbReference type="PROSITE" id="PS50887"/>
    </source>
</evidence>
<accession>A0A1Y6MFU0</accession>
<keyword evidence="4" id="KW-1185">Reference proteome</keyword>
<sequence>MLSDYYFQFQPRYINGEISCYEALLRTTEFDTEYYIDNNVVDHVEFDLAIIDYVIKQRAQLIHSENIKLAINISIASLLDDKFIKSCLSIFEHEENIILELTRHDATKDVLGIQEAIKELKSKGVQLALDDYGKGYANSELFLHLDVDYIKLDRKIIKNIDQSYIAYSLVKTTYEKIVKVLGKNIIVEGVETFEQLNLLKQLGCMTYQGFYFSRPLNIDQIKPTKNKENFKKKSVNSFCNSLDQAIYEMNRAPNPKAIKKAINNLIKIDCYNIIGISPNFYDVYSEQSRINKNYNELLERKTSSHFLLVSSLISTCNALVIIRDYDGNAIYNNENHINYLGVDLVDYSVEQTLERFPDYRTCLDLDKELLNSDTCFIVSNETVENDSGKQSFHTYRQKIVHFNQAFVICSVYEQNDDIAVDNLTGCFQKNYLESTYALAYKTLVFIDLDGFKLINDAYGHNKGDEVLRDFAKNIKAMLRDSDAMVRFGGDEFVVLLDSVSIRAVKQRIETIRANLEAYFWAQGLNLSFSYGIVSIEDNITVALDKADQEMYKQKNGRKNQLQEII</sequence>
<dbReference type="PROSITE" id="PS50883">
    <property type="entry name" value="EAL"/>
    <property type="match status" value="1"/>
</dbReference>
<dbReference type="InterPro" id="IPR050706">
    <property type="entry name" value="Cyclic-di-GMP_PDE-like"/>
</dbReference>
<dbReference type="PANTHER" id="PTHR33121">
    <property type="entry name" value="CYCLIC DI-GMP PHOSPHODIESTERASE PDEF"/>
    <property type="match status" value="1"/>
</dbReference>
<dbReference type="AlphaFoldDB" id="A0A1Y6MFU0"/>
<gene>
    <name evidence="3" type="primary">cph2_2</name>
    <name evidence="3" type="ORF">PAND9192_01492</name>
</gene>
<dbReference type="SMART" id="SM00267">
    <property type="entry name" value="GGDEF"/>
    <property type="match status" value="1"/>
</dbReference>
<dbReference type="GO" id="GO:0071111">
    <property type="term" value="F:cyclic-guanylate-specific phosphodiesterase activity"/>
    <property type="evidence" value="ECO:0007669"/>
    <property type="project" value="InterPro"/>
</dbReference>
<evidence type="ECO:0000313" key="3">
    <source>
        <dbReference type="EMBL" id="SMY34769.1"/>
    </source>
</evidence>
<organism evidence="3 4">
    <name type="scientific">Photobacterium andalusiense</name>
    <dbReference type="NCBI Taxonomy" id="2204296"/>
    <lineage>
        <taxon>Bacteria</taxon>
        <taxon>Pseudomonadati</taxon>
        <taxon>Pseudomonadota</taxon>
        <taxon>Gammaproteobacteria</taxon>
        <taxon>Vibrionales</taxon>
        <taxon>Vibrionaceae</taxon>
        <taxon>Photobacterium</taxon>
    </lineage>
</organism>
<reference evidence="4" key="1">
    <citation type="submission" date="2017-06" db="EMBL/GenBank/DDBJ databases">
        <authorList>
            <person name="Rodrigo-Torres L."/>
            <person name="Arahal R.D."/>
            <person name="Lucena T."/>
        </authorList>
    </citation>
    <scope>NUCLEOTIDE SEQUENCE [LARGE SCALE GENOMIC DNA]</scope>
    <source>
        <strain evidence="4">CECT 9192</strain>
    </source>
</reference>
<proteinExistence type="predicted"/>
<dbReference type="SUPFAM" id="SSF55073">
    <property type="entry name" value="Nucleotide cyclase"/>
    <property type="match status" value="1"/>
</dbReference>
<dbReference type="RefSeq" id="WP_087853223.1">
    <property type="nucleotide sequence ID" value="NZ_FYAJ01000002.1"/>
</dbReference>
<dbReference type="NCBIfam" id="TIGR00254">
    <property type="entry name" value="GGDEF"/>
    <property type="match status" value="1"/>
</dbReference>
<dbReference type="InterPro" id="IPR029787">
    <property type="entry name" value="Nucleotide_cyclase"/>
</dbReference>
<dbReference type="SUPFAM" id="SSF141868">
    <property type="entry name" value="EAL domain-like"/>
    <property type="match status" value="1"/>
</dbReference>
<dbReference type="InterPro" id="IPR001633">
    <property type="entry name" value="EAL_dom"/>
</dbReference>
<name>A0A1Y6MFU0_9GAMM</name>
<dbReference type="Proteomes" id="UP000195719">
    <property type="component" value="Unassembled WGS sequence"/>
</dbReference>
<feature type="domain" description="EAL" evidence="1">
    <location>
        <begin position="1"/>
        <end position="229"/>
    </location>
</feature>
<dbReference type="Gene3D" id="3.20.20.450">
    <property type="entry name" value="EAL domain"/>
    <property type="match status" value="1"/>
</dbReference>
<evidence type="ECO:0000259" key="1">
    <source>
        <dbReference type="PROSITE" id="PS50883"/>
    </source>
</evidence>
<dbReference type="CDD" id="cd01949">
    <property type="entry name" value="GGDEF"/>
    <property type="match status" value="1"/>
</dbReference>
<dbReference type="Pfam" id="PF00563">
    <property type="entry name" value="EAL"/>
    <property type="match status" value="1"/>
</dbReference>
<dbReference type="InterPro" id="IPR043128">
    <property type="entry name" value="Rev_trsase/Diguanyl_cyclase"/>
</dbReference>
<dbReference type="PANTHER" id="PTHR33121:SF70">
    <property type="entry name" value="SIGNALING PROTEIN YKOW"/>
    <property type="match status" value="1"/>
</dbReference>
<dbReference type="InterPro" id="IPR000160">
    <property type="entry name" value="GGDEF_dom"/>
</dbReference>
<evidence type="ECO:0000313" key="4">
    <source>
        <dbReference type="Proteomes" id="UP000195719"/>
    </source>
</evidence>